<gene>
    <name evidence="1" type="ORF">PLANPX_2949</name>
</gene>
<sequence>MLEALAAADGIMQQVSQRLRLAHLLILSSALAGCGPAGPTKYPVQGQVTFKGEPIVKGTMTLIPDSPAGRTATAPIADGKYSAELTEGSWTVNVQAVRETGPVIPALGEAPREQFIPAKYNRESTLKISVPSDEPEHNFALEP</sequence>
<evidence type="ECO:0000313" key="1">
    <source>
        <dbReference type="EMBL" id="BBO33337.1"/>
    </source>
</evidence>
<evidence type="ECO:0000313" key="2">
    <source>
        <dbReference type="Proteomes" id="UP000326837"/>
    </source>
</evidence>
<reference evidence="2" key="1">
    <citation type="submission" date="2019-10" db="EMBL/GenBank/DDBJ databases">
        <title>Lacipirellula parvula gen. nov., sp. nov., representing a lineage of planctomycetes widespread in freshwater anoxic habitats, and description of the family Lacipirellulaceae.</title>
        <authorList>
            <person name="Dedysh S.N."/>
            <person name="Kulichevskaya I.S."/>
            <person name="Beletsky A.V."/>
            <person name="Rakitin A.L."/>
            <person name="Mardanov A.V."/>
            <person name="Ivanova A.A."/>
            <person name="Saltykova V.X."/>
            <person name="Rijpstra W.I.C."/>
            <person name="Sinninghe Damste J.S."/>
            <person name="Ravin N.V."/>
        </authorList>
    </citation>
    <scope>NUCLEOTIDE SEQUENCE [LARGE SCALE GENOMIC DNA]</scope>
    <source>
        <strain evidence="2">PX69</strain>
    </source>
</reference>
<keyword evidence="2" id="KW-1185">Reference proteome</keyword>
<accession>A0A5K7XBD8</accession>
<name>A0A5K7XBD8_9BACT</name>
<dbReference type="AlphaFoldDB" id="A0A5K7XBD8"/>
<protein>
    <recommendedName>
        <fullName evidence="3">Carboxypeptidase regulatory-like domain-containing protein</fullName>
    </recommendedName>
</protein>
<evidence type="ECO:0008006" key="3">
    <source>
        <dbReference type="Google" id="ProtNLM"/>
    </source>
</evidence>
<dbReference type="Proteomes" id="UP000326837">
    <property type="component" value="Chromosome"/>
</dbReference>
<organism evidence="1 2">
    <name type="scientific">Lacipirellula parvula</name>
    <dbReference type="NCBI Taxonomy" id="2650471"/>
    <lineage>
        <taxon>Bacteria</taxon>
        <taxon>Pseudomonadati</taxon>
        <taxon>Planctomycetota</taxon>
        <taxon>Planctomycetia</taxon>
        <taxon>Pirellulales</taxon>
        <taxon>Lacipirellulaceae</taxon>
        <taxon>Lacipirellula</taxon>
    </lineage>
</organism>
<dbReference type="EMBL" id="AP021861">
    <property type="protein sequence ID" value="BBO33337.1"/>
    <property type="molecule type" value="Genomic_DNA"/>
</dbReference>
<dbReference type="KEGG" id="lpav:PLANPX_2949"/>
<proteinExistence type="predicted"/>